<dbReference type="EMBL" id="DPRK01000101">
    <property type="protein sequence ID" value="HCY81170.1"/>
    <property type="molecule type" value="Genomic_DNA"/>
</dbReference>
<dbReference type="InterPro" id="IPR011856">
    <property type="entry name" value="tRNA_endonuc-like_dom_sf"/>
</dbReference>
<reference evidence="1 2" key="1">
    <citation type="journal article" date="2018" name="Nat. Biotechnol.">
        <title>A standardized bacterial taxonomy based on genome phylogeny substantially revises the tree of life.</title>
        <authorList>
            <person name="Parks D.H."/>
            <person name="Chuvochina M."/>
            <person name="Waite D.W."/>
            <person name="Rinke C."/>
            <person name="Skarshewski A."/>
            <person name="Chaumeil P.A."/>
            <person name="Hugenholtz P."/>
        </authorList>
    </citation>
    <scope>NUCLEOTIDE SEQUENCE [LARGE SCALE GENOMIC DNA]</scope>
    <source>
        <strain evidence="1">UBA10227</strain>
    </source>
</reference>
<protein>
    <recommendedName>
        <fullName evidence="3">VRR-NUC domain-containing protein</fullName>
    </recommendedName>
</protein>
<dbReference type="AlphaFoldDB" id="A0A3D6BPK0"/>
<name>A0A3D6BPK0_9FLAO</name>
<proteinExistence type="predicted"/>
<evidence type="ECO:0000313" key="2">
    <source>
        <dbReference type="Proteomes" id="UP000263268"/>
    </source>
</evidence>
<comment type="caution">
    <text evidence="1">The sequence shown here is derived from an EMBL/GenBank/DDBJ whole genome shotgun (WGS) entry which is preliminary data.</text>
</comment>
<gene>
    <name evidence="1" type="ORF">DHV22_05950</name>
</gene>
<evidence type="ECO:0008006" key="3">
    <source>
        <dbReference type="Google" id="ProtNLM"/>
    </source>
</evidence>
<dbReference type="Gene3D" id="3.40.1350.10">
    <property type="match status" value="1"/>
</dbReference>
<sequence>MEEIRGLEMKLNEELNQHLSEKEQLTRCLSILSTSRICAWRNNTGVAKFDDSRVVRFGTKGQSDILGFVKHGPHRGKFFAYEVKAKKNRPTYHQHNFLENLEDGGCIVGWGTSNQLVDLLEDKDLL</sequence>
<organism evidence="1 2">
    <name type="scientific">Xanthomarina gelatinilytica</name>
    <dbReference type="NCBI Taxonomy" id="1137281"/>
    <lineage>
        <taxon>Bacteria</taxon>
        <taxon>Pseudomonadati</taxon>
        <taxon>Bacteroidota</taxon>
        <taxon>Flavobacteriia</taxon>
        <taxon>Flavobacteriales</taxon>
        <taxon>Flavobacteriaceae</taxon>
        <taxon>Xanthomarina</taxon>
    </lineage>
</organism>
<dbReference type="GO" id="GO:0003676">
    <property type="term" value="F:nucleic acid binding"/>
    <property type="evidence" value="ECO:0007669"/>
    <property type="project" value="InterPro"/>
</dbReference>
<accession>A0A3D6BPK0</accession>
<dbReference type="Proteomes" id="UP000263268">
    <property type="component" value="Unassembled WGS sequence"/>
</dbReference>
<evidence type="ECO:0000313" key="1">
    <source>
        <dbReference type="EMBL" id="HCY81170.1"/>
    </source>
</evidence>